<gene>
    <name evidence="1" type="ordered locus">RHA1_ro08252</name>
</gene>
<evidence type="ECO:0000313" key="2">
    <source>
        <dbReference type="Proteomes" id="UP000008710"/>
    </source>
</evidence>
<dbReference type="KEGG" id="rha:RHA1_ro08252"/>
<dbReference type="EMBL" id="CP000432">
    <property type="protein sequence ID" value="ABG99296.1"/>
    <property type="molecule type" value="Genomic_DNA"/>
</dbReference>
<keyword evidence="1" id="KW-0614">Plasmid</keyword>
<dbReference type="AlphaFoldDB" id="Q0RZJ0"/>
<evidence type="ECO:0000313" key="1">
    <source>
        <dbReference type="EMBL" id="ABG99296.1"/>
    </source>
</evidence>
<dbReference type="HOGENOM" id="CLU_2556034_0_0_11"/>
<organism evidence="1 2">
    <name type="scientific">Rhodococcus jostii (strain RHA1)</name>
    <dbReference type="NCBI Taxonomy" id="101510"/>
    <lineage>
        <taxon>Bacteria</taxon>
        <taxon>Bacillati</taxon>
        <taxon>Actinomycetota</taxon>
        <taxon>Actinomycetes</taxon>
        <taxon>Mycobacteriales</taxon>
        <taxon>Nocardiaceae</taxon>
        <taxon>Rhodococcus</taxon>
    </lineage>
</organism>
<accession>Q0RZJ0</accession>
<geneLocation type="plasmid" evidence="1 2">
    <name>pRHL1</name>
</geneLocation>
<sequence>MSPCTSCAVVPRGGKPPVEFRSTGTVYAVFARKIPVHETHPETHRNGLQIWISTNTVCTPQDTGIHTIKCSLRYPFGSVDDA</sequence>
<dbReference type="Proteomes" id="UP000008710">
    <property type="component" value="Plasmid pRHL1"/>
</dbReference>
<name>Q0RZJ0_RHOJR</name>
<reference evidence="2" key="1">
    <citation type="journal article" date="2006" name="Proc. Natl. Acad. Sci. U.S.A.">
        <title>The complete genome of Rhodococcus sp. RHA1 provides insights into a catabolic powerhouse.</title>
        <authorList>
            <person name="McLeod M.P."/>
            <person name="Warren R.L."/>
            <person name="Hsiao W.W.L."/>
            <person name="Araki N."/>
            <person name="Myhre M."/>
            <person name="Fernandes C."/>
            <person name="Miyazawa D."/>
            <person name="Wong W."/>
            <person name="Lillquist A.L."/>
            <person name="Wang D."/>
            <person name="Dosanjh M."/>
            <person name="Hara H."/>
            <person name="Petrescu A."/>
            <person name="Morin R.D."/>
            <person name="Yang G."/>
            <person name="Stott J.M."/>
            <person name="Schein J.E."/>
            <person name="Shin H."/>
            <person name="Smailus D."/>
            <person name="Siddiqui A.S."/>
            <person name="Marra M.A."/>
            <person name="Jones S.J.M."/>
            <person name="Holt R."/>
            <person name="Brinkman F.S.L."/>
            <person name="Miyauchi K."/>
            <person name="Fukuda M."/>
            <person name="Davies J.E."/>
            <person name="Mohn W.W."/>
            <person name="Eltis L.D."/>
        </authorList>
    </citation>
    <scope>NUCLEOTIDE SEQUENCE [LARGE SCALE GENOMIC DNA]</scope>
    <source>
        <strain evidence="2">RHA1</strain>
    </source>
</reference>
<proteinExistence type="predicted"/>
<protein>
    <submittedName>
        <fullName evidence="1">Uncharacterized protein</fullName>
    </submittedName>
</protein>